<evidence type="ECO:0000313" key="2">
    <source>
        <dbReference type="EMBL" id="KAK0641449.1"/>
    </source>
</evidence>
<accession>A0AA40CLJ4</accession>
<protein>
    <submittedName>
        <fullName evidence="2">Uncharacterized protein</fullName>
    </submittedName>
</protein>
<organism evidence="2 3">
    <name type="scientific">Cercophora newfieldiana</name>
    <dbReference type="NCBI Taxonomy" id="92897"/>
    <lineage>
        <taxon>Eukaryota</taxon>
        <taxon>Fungi</taxon>
        <taxon>Dikarya</taxon>
        <taxon>Ascomycota</taxon>
        <taxon>Pezizomycotina</taxon>
        <taxon>Sordariomycetes</taxon>
        <taxon>Sordariomycetidae</taxon>
        <taxon>Sordariales</taxon>
        <taxon>Lasiosphaeriaceae</taxon>
        <taxon>Cercophora</taxon>
    </lineage>
</organism>
<name>A0AA40CLJ4_9PEZI</name>
<comment type="caution">
    <text evidence="2">The sequence shown here is derived from an EMBL/GenBank/DDBJ whole genome shotgun (WGS) entry which is preliminary data.</text>
</comment>
<gene>
    <name evidence="2" type="ORF">B0T16DRAFT_461512</name>
</gene>
<evidence type="ECO:0000313" key="3">
    <source>
        <dbReference type="Proteomes" id="UP001174936"/>
    </source>
</evidence>
<dbReference type="Proteomes" id="UP001174936">
    <property type="component" value="Unassembled WGS sequence"/>
</dbReference>
<sequence length="168" mass="19738">MAAKMDVSALVTQMHETLSTIHDTIAFLNATGHDERLDELERRRDSTIQSLIDAFSAESESLNQKRKLEREEIAERRRIEDEERERRRRAEDEELAARDRKLDEERDDKLQEETLDIEEETDTLMNQVEEEAEKVVEDGKLRLKALEEKRKACAFWMTSLEHSPLILA</sequence>
<dbReference type="AlphaFoldDB" id="A0AA40CLJ4"/>
<dbReference type="EMBL" id="JAULSV010000006">
    <property type="protein sequence ID" value="KAK0641449.1"/>
    <property type="molecule type" value="Genomic_DNA"/>
</dbReference>
<proteinExistence type="predicted"/>
<keyword evidence="3" id="KW-1185">Reference proteome</keyword>
<feature type="region of interest" description="Disordered" evidence="1">
    <location>
        <begin position="77"/>
        <end position="112"/>
    </location>
</feature>
<reference evidence="2" key="1">
    <citation type="submission" date="2023-06" db="EMBL/GenBank/DDBJ databases">
        <title>Genome-scale phylogeny and comparative genomics of the fungal order Sordariales.</title>
        <authorList>
            <consortium name="Lawrence Berkeley National Laboratory"/>
            <person name="Hensen N."/>
            <person name="Bonometti L."/>
            <person name="Westerberg I."/>
            <person name="Brannstrom I.O."/>
            <person name="Guillou S."/>
            <person name="Cros-Aarteil S."/>
            <person name="Calhoun S."/>
            <person name="Haridas S."/>
            <person name="Kuo A."/>
            <person name="Mondo S."/>
            <person name="Pangilinan J."/>
            <person name="Riley R."/>
            <person name="Labutti K."/>
            <person name="Andreopoulos B."/>
            <person name="Lipzen A."/>
            <person name="Chen C."/>
            <person name="Yanf M."/>
            <person name="Daum C."/>
            <person name="Ng V."/>
            <person name="Clum A."/>
            <person name="Steindorff A."/>
            <person name="Ohm R."/>
            <person name="Martin F."/>
            <person name="Silar P."/>
            <person name="Natvig D."/>
            <person name="Lalanne C."/>
            <person name="Gautier V."/>
            <person name="Ament-Velasquez S.L."/>
            <person name="Kruys A."/>
            <person name="Hutchinson M.I."/>
            <person name="Powell A.J."/>
            <person name="Barry K."/>
            <person name="Miller A.N."/>
            <person name="Grigoriev I.V."/>
            <person name="Debuchy R."/>
            <person name="Gladieux P."/>
            <person name="Thoren M.H."/>
            <person name="Johannesson H."/>
        </authorList>
    </citation>
    <scope>NUCLEOTIDE SEQUENCE</scope>
    <source>
        <strain evidence="2">SMH2532-1</strain>
    </source>
</reference>
<evidence type="ECO:0000256" key="1">
    <source>
        <dbReference type="SAM" id="MobiDB-lite"/>
    </source>
</evidence>